<proteinExistence type="predicted"/>
<name>A0A1I0GMB0_9FIRM</name>
<dbReference type="Pfam" id="PF02954">
    <property type="entry name" value="HTH_8"/>
    <property type="match status" value="1"/>
</dbReference>
<keyword evidence="1" id="KW-0547">Nucleotide-binding</keyword>
<dbReference type="SUPFAM" id="SSF52540">
    <property type="entry name" value="P-loop containing nucleoside triphosphate hydrolases"/>
    <property type="match status" value="1"/>
</dbReference>
<organism evidence="6 7">
    <name type="scientific">[Clostridium] aminophilum</name>
    <dbReference type="NCBI Taxonomy" id="1526"/>
    <lineage>
        <taxon>Bacteria</taxon>
        <taxon>Bacillati</taxon>
        <taxon>Bacillota</taxon>
        <taxon>Clostridia</taxon>
        <taxon>Lachnospirales</taxon>
        <taxon>Lachnospiraceae</taxon>
    </lineage>
</organism>
<dbReference type="RefSeq" id="WP_074649926.1">
    <property type="nucleotide sequence ID" value="NZ_FOIL01000035.1"/>
</dbReference>
<dbReference type="Gene3D" id="1.10.8.60">
    <property type="match status" value="1"/>
</dbReference>
<dbReference type="InterPro" id="IPR002197">
    <property type="entry name" value="HTH_Fis"/>
</dbReference>
<dbReference type="EMBL" id="FOIL01000035">
    <property type="protein sequence ID" value="SET71510.1"/>
    <property type="molecule type" value="Genomic_DNA"/>
</dbReference>
<evidence type="ECO:0000256" key="4">
    <source>
        <dbReference type="ARBA" id="ARBA00023163"/>
    </source>
</evidence>
<dbReference type="Gene3D" id="3.40.50.2300">
    <property type="match status" value="1"/>
</dbReference>
<dbReference type="GO" id="GO:0043565">
    <property type="term" value="F:sequence-specific DNA binding"/>
    <property type="evidence" value="ECO:0007669"/>
    <property type="project" value="InterPro"/>
</dbReference>
<evidence type="ECO:0000313" key="6">
    <source>
        <dbReference type="EMBL" id="SET71510.1"/>
    </source>
</evidence>
<dbReference type="Pfam" id="PF06506">
    <property type="entry name" value="PrpR_N"/>
    <property type="match status" value="1"/>
</dbReference>
<evidence type="ECO:0000256" key="3">
    <source>
        <dbReference type="ARBA" id="ARBA00023015"/>
    </source>
</evidence>
<dbReference type="Pfam" id="PF25601">
    <property type="entry name" value="AAA_lid_14"/>
    <property type="match status" value="1"/>
</dbReference>
<dbReference type="PANTHER" id="PTHR32071">
    <property type="entry name" value="TRANSCRIPTIONAL REGULATORY PROTEIN"/>
    <property type="match status" value="1"/>
</dbReference>
<dbReference type="InterPro" id="IPR010524">
    <property type="entry name" value="Sig_transdc_resp-reg_PrpR_N"/>
</dbReference>
<dbReference type="Gene3D" id="1.10.10.60">
    <property type="entry name" value="Homeodomain-like"/>
    <property type="match status" value="1"/>
</dbReference>
<reference evidence="6 7" key="1">
    <citation type="submission" date="2016-10" db="EMBL/GenBank/DDBJ databases">
        <authorList>
            <person name="de Groot N.N."/>
        </authorList>
    </citation>
    <scope>NUCLEOTIDE SEQUENCE [LARGE SCALE GENOMIC DNA]</scope>
    <source>
        <strain evidence="6 7">KH1P1</strain>
    </source>
</reference>
<dbReference type="STRING" id="1526.SAMN02910262_00765"/>
<dbReference type="InterPro" id="IPR027417">
    <property type="entry name" value="P-loop_NTPase"/>
</dbReference>
<dbReference type="GO" id="GO:0000156">
    <property type="term" value="F:phosphorelay response regulator activity"/>
    <property type="evidence" value="ECO:0007669"/>
    <property type="project" value="InterPro"/>
</dbReference>
<dbReference type="InterPro" id="IPR058031">
    <property type="entry name" value="AAA_lid_NorR"/>
</dbReference>
<dbReference type="AlphaFoldDB" id="A0A1I0GMB0"/>
<dbReference type="Gene3D" id="3.40.50.300">
    <property type="entry name" value="P-loop containing nucleotide triphosphate hydrolases"/>
    <property type="match status" value="1"/>
</dbReference>
<protein>
    <submittedName>
        <fullName evidence="6">Regulatory protein, Fis family</fullName>
    </submittedName>
</protein>
<dbReference type="SUPFAM" id="SSF46689">
    <property type="entry name" value="Homeodomain-like"/>
    <property type="match status" value="1"/>
</dbReference>
<keyword evidence="3" id="KW-0805">Transcription regulation</keyword>
<dbReference type="PROSITE" id="PS50045">
    <property type="entry name" value="SIGMA54_INTERACT_4"/>
    <property type="match status" value="1"/>
</dbReference>
<gene>
    <name evidence="6" type="ORF">SAMN04487771_103522</name>
</gene>
<dbReference type="Gene3D" id="3.40.50.10660">
    <property type="entry name" value="PrpR receptor domain-like"/>
    <property type="match status" value="1"/>
</dbReference>
<dbReference type="eggNOG" id="COG2204">
    <property type="taxonomic scope" value="Bacteria"/>
</dbReference>
<evidence type="ECO:0000256" key="2">
    <source>
        <dbReference type="ARBA" id="ARBA00022840"/>
    </source>
</evidence>
<evidence type="ECO:0000313" key="7">
    <source>
        <dbReference type="Proteomes" id="UP000199820"/>
    </source>
</evidence>
<evidence type="ECO:0000256" key="1">
    <source>
        <dbReference type="ARBA" id="ARBA00022741"/>
    </source>
</evidence>
<feature type="domain" description="Sigma-54 factor interaction" evidence="5">
    <location>
        <begin position="334"/>
        <end position="526"/>
    </location>
</feature>
<dbReference type="InterPro" id="IPR002078">
    <property type="entry name" value="Sigma_54_int"/>
</dbReference>
<dbReference type="InterPro" id="IPR009057">
    <property type="entry name" value="Homeodomain-like_sf"/>
</dbReference>
<dbReference type="Proteomes" id="UP000199820">
    <property type="component" value="Unassembled WGS sequence"/>
</dbReference>
<sequence>MLQKVRVLGIAPYDSMKTTMIRIAKQFSRIELVDALVGDLEDGADIVKHYDESKYDVILSRGGTKLYIDEVAKKPVFEIPLTYPDLMGILKLVEGFSGKIVILCYPNISSDVKMVCELLERSYDIFTVHSWNDAREKVKSARDQGYQLIIGDAVSTSYAAEFGLQSMLLVSGPESIKTAFNDILRVYKYFDSINTEYQNMKSFLLSAPSYDFSMNAGGEIIYSAKRIPDRITNACRELLPMLSDRKALEKSMSQKKVGKEMFFIRSVRAKMPSPVWYFSVNVSISETGRHTRFHGMDVFSQEDLTIYAKQKEAVHSGGFLGNVAAATLSKHSDIVHSSMPILVTGEKGTEKTIIAHQIFLTTSGKRDLLYQISGSDLSAKLMDYLFYSVHSPLFSLNTCVLFKEMQYLSDNVFGDFLEQLAQILPNVTCRVLLTYEYNHFEHTHNVDEMRINRIKNRLKCKEIRISPLRNNITNIANYALLYIHEQNQLNGTNIIGLEPEAMELLESYSWPNNTNELERILNEAIKTARSPWLTGRRIREILREEGTRRESTGGLAGGDIDLSQTLEKIEYDIIRKVLEEENMNQARTAKRLGIGRSTLWRILKKDF</sequence>
<dbReference type="Pfam" id="PF00158">
    <property type="entry name" value="Sigma54_activat"/>
    <property type="match status" value="1"/>
</dbReference>
<dbReference type="SUPFAM" id="SSF159800">
    <property type="entry name" value="PrpR receptor domain-like"/>
    <property type="match status" value="1"/>
</dbReference>
<keyword evidence="7" id="KW-1185">Reference proteome</keyword>
<dbReference type="GO" id="GO:0006355">
    <property type="term" value="P:regulation of DNA-templated transcription"/>
    <property type="evidence" value="ECO:0007669"/>
    <property type="project" value="InterPro"/>
</dbReference>
<accession>A0A1I0GMB0</accession>
<dbReference type="OrthoDB" id="9771372at2"/>
<keyword evidence="2" id="KW-0067">ATP-binding</keyword>
<keyword evidence="4" id="KW-0804">Transcription</keyword>
<evidence type="ECO:0000259" key="5">
    <source>
        <dbReference type="PROSITE" id="PS50045"/>
    </source>
</evidence>
<dbReference type="GO" id="GO:0005524">
    <property type="term" value="F:ATP binding"/>
    <property type="evidence" value="ECO:0007669"/>
    <property type="project" value="UniProtKB-KW"/>
</dbReference>